<evidence type="ECO:0000256" key="1">
    <source>
        <dbReference type="SAM" id="MobiDB-lite"/>
    </source>
</evidence>
<reference evidence="5" key="1">
    <citation type="submission" date="2021-03" db="EMBL/GenBank/DDBJ databases">
        <authorList>
            <person name="Bekaert M."/>
        </authorList>
    </citation>
    <scope>NUCLEOTIDE SEQUENCE</scope>
</reference>
<dbReference type="EMBL" id="CAJPWZ010002546">
    <property type="protein sequence ID" value="CAG2240033.1"/>
    <property type="molecule type" value="Genomic_DNA"/>
</dbReference>
<dbReference type="Pfam" id="PF23069">
    <property type="entry name" value="DUF7042"/>
    <property type="match status" value="1"/>
</dbReference>
<evidence type="ECO:0000313" key="5">
    <source>
        <dbReference type="EMBL" id="CAG2240033.1"/>
    </source>
</evidence>
<proteinExistence type="predicted"/>
<comment type="caution">
    <text evidence="5">The sequence shown here is derived from an EMBL/GenBank/DDBJ whole genome shotgun (WGS) entry which is preliminary data.</text>
</comment>
<evidence type="ECO:0000256" key="3">
    <source>
        <dbReference type="SAM" id="SignalP"/>
    </source>
</evidence>
<protein>
    <recommendedName>
        <fullName evidence="4">DUF7042 domain-containing protein</fullName>
    </recommendedName>
</protein>
<keyword evidence="2" id="KW-0472">Membrane</keyword>
<evidence type="ECO:0000256" key="2">
    <source>
        <dbReference type="SAM" id="Phobius"/>
    </source>
</evidence>
<organism evidence="5 6">
    <name type="scientific">Mytilus edulis</name>
    <name type="common">Blue mussel</name>
    <dbReference type="NCBI Taxonomy" id="6550"/>
    <lineage>
        <taxon>Eukaryota</taxon>
        <taxon>Metazoa</taxon>
        <taxon>Spiralia</taxon>
        <taxon>Lophotrochozoa</taxon>
        <taxon>Mollusca</taxon>
        <taxon>Bivalvia</taxon>
        <taxon>Autobranchia</taxon>
        <taxon>Pteriomorphia</taxon>
        <taxon>Mytilida</taxon>
        <taxon>Mytiloidea</taxon>
        <taxon>Mytilidae</taxon>
        <taxon>Mytilinae</taxon>
        <taxon>Mytilus</taxon>
    </lineage>
</organism>
<evidence type="ECO:0000313" key="6">
    <source>
        <dbReference type="Proteomes" id="UP000683360"/>
    </source>
</evidence>
<feature type="domain" description="DUF7042" evidence="4">
    <location>
        <begin position="176"/>
        <end position="273"/>
    </location>
</feature>
<gene>
    <name evidence="5" type="ORF">MEDL_52370</name>
</gene>
<name>A0A8S3U961_MYTED</name>
<feature type="transmembrane region" description="Helical" evidence="2">
    <location>
        <begin position="307"/>
        <end position="331"/>
    </location>
</feature>
<evidence type="ECO:0000259" key="4">
    <source>
        <dbReference type="Pfam" id="PF23069"/>
    </source>
</evidence>
<dbReference type="Proteomes" id="UP000683360">
    <property type="component" value="Unassembled WGS sequence"/>
</dbReference>
<feature type="signal peptide" evidence="3">
    <location>
        <begin position="1"/>
        <end position="23"/>
    </location>
</feature>
<keyword evidence="6" id="KW-1185">Reference proteome</keyword>
<keyword evidence="2" id="KW-1133">Transmembrane helix</keyword>
<dbReference type="OrthoDB" id="6077883at2759"/>
<keyword evidence="3" id="KW-0732">Signal</keyword>
<feature type="chain" id="PRO_5035877008" description="DUF7042 domain-containing protein" evidence="3">
    <location>
        <begin position="24"/>
        <end position="404"/>
    </location>
</feature>
<dbReference type="AlphaFoldDB" id="A0A8S3U961"/>
<keyword evidence="2" id="KW-0812">Transmembrane</keyword>
<accession>A0A8S3U961</accession>
<feature type="region of interest" description="Disordered" evidence="1">
    <location>
        <begin position="345"/>
        <end position="404"/>
    </location>
</feature>
<dbReference type="InterPro" id="IPR055470">
    <property type="entry name" value="DUF7042"/>
</dbReference>
<sequence>MNLNIFAIRLFISIILKIDYIECACTLPTVLNGNIWDSRRGTIVFSNSNSELSSGWEVSVLAQTWTIFNCIESDSTHWLFQSTTSVEIYGPKYYGFYCVRYTKITDYSYYYYLDSNMEVNAADTRISFIEESIVNAGVTLSSVCNPTSGPSPEEFHVLVKKDRQADVKQWFPDALLGVYAYTVTDASSSVFCGSGSVWDACTNRTTISYNYTQCSTQMFGSTDGEFYATKYVTSGSTSYVIIINADSTTSTRFTCLAVSGSSVSSNSGSCVKGQSATTNTADSASVVISLSAYAFTSASAAPSSSNVGIIVGVVVVLILLIAGAIGGFIFYHKYKKKPFPWQKTKVQNGSEENAEKPAIDPASPKVVVDIQTPKEKNHSLPPIEKPPLDVNKNENAPLPSITRQ</sequence>